<dbReference type="HAMAP" id="MF_01928">
    <property type="entry name" value="PurK"/>
    <property type="match status" value="1"/>
</dbReference>
<dbReference type="SUPFAM" id="SSF51246">
    <property type="entry name" value="Rudiment single hybrid motif"/>
    <property type="match status" value="1"/>
</dbReference>
<dbReference type="FunFam" id="3.30.470.20:FF:000037">
    <property type="entry name" value="Phosphoribosylaminoimidazole carboxylase, chloroplastic"/>
    <property type="match status" value="1"/>
</dbReference>
<evidence type="ECO:0000256" key="5">
    <source>
        <dbReference type="ARBA" id="ARBA00021059"/>
    </source>
</evidence>
<dbReference type="GO" id="GO:0006189">
    <property type="term" value="P:'de novo' IMP biosynthetic process"/>
    <property type="evidence" value="ECO:0007669"/>
    <property type="project" value="UniProtKB-UniRule"/>
</dbReference>
<dbReference type="InterPro" id="IPR000031">
    <property type="entry name" value="PurE_dom"/>
</dbReference>
<dbReference type="PANTHER" id="PTHR11609">
    <property type="entry name" value="PURINE BIOSYNTHESIS PROTEIN 6/7, PUR6/7"/>
    <property type="match status" value="1"/>
</dbReference>
<keyword evidence="8 11" id="KW-0210">Decarboxylase</keyword>
<keyword evidence="9 11" id="KW-0067">ATP-binding</keyword>
<protein>
    <recommendedName>
        <fullName evidence="5 11">Phosphoribosylaminoimidazole carboxylase</fullName>
        <ecNumber evidence="4 11">4.1.1.21</ecNumber>
    </recommendedName>
</protein>
<dbReference type="InterPro" id="IPR016185">
    <property type="entry name" value="PreATP-grasp_dom_sf"/>
</dbReference>
<evidence type="ECO:0000256" key="9">
    <source>
        <dbReference type="ARBA" id="ARBA00022840"/>
    </source>
</evidence>
<dbReference type="EC" id="4.1.1.21" evidence="4 11"/>
<dbReference type="InterPro" id="IPR016301">
    <property type="entry name" value="Ade2_fungi/plant"/>
</dbReference>
<dbReference type="SUPFAM" id="SSF52440">
    <property type="entry name" value="PreATP-grasp domain"/>
    <property type="match status" value="1"/>
</dbReference>
<dbReference type="HAMAP" id="MF_01929">
    <property type="entry name" value="PurE_classI"/>
    <property type="match status" value="1"/>
</dbReference>
<keyword evidence="6 11" id="KW-0547">Nucleotide-binding</keyword>
<dbReference type="Pfam" id="PF17769">
    <property type="entry name" value="PurK_C"/>
    <property type="match status" value="1"/>
</dbReference>
<dbReference type="SUPFAM" id="SSF56059">
    <property type="entry name" value="Glutathione synthetase ATP-binding domain-like"/>
    <property type="match status" value="1"/>
</dbReference>
<dbReference type="PIRSF" id="PIRSF001340">
    <property type="entry name" value="AIR_carboxylase"/>
    <property type="match status" value="1"/>
</dbReference>
<accession>A0A8K0JJD0</accession>
<dbReference type="FunFam" id="3.40.50.1970:FF:000013">
    <property type="entry name" value="Phosphoribosylaminoimidazole carboxylase"/>
    <property type="match status" value="1"/>
</dbReference>
<dbReference type="InterPro" id="IPR003135">
    <property type="entry name" value="ATP-grasp_carboxylate-amine"/>
</dbReference>
<comment type="caution">
    <text evidence="14">The sequence shown here is derived from an EMBL/GenBank/DDBJ whole genome shotgun (WGS) entry which is preliminary data.</text>
</comment>
<dbReference type="Gene3D" id="3.40.50.20">
    <property type="match status" value="1"/>
</dbReference>
<dbReference type="Gene3D" id="3.30.470.20">
    <property type="entry name" value="ATP-grasp fold, B domain"/>
    <property type="match status" value="1"/>
</dbReference>
<dbReference type="InterPro" id="IPR011054">
    <property type="entry name" value="Rudment_hybrid_motif"/>
</dbReference>
<evidence type="ECO:0000313" key="14">
    <source>
        <dbReference type="EMBL" id="KAG7530532.1"/>
    </source>
</evidence>
<dbReference type="GO" id="GO:0005524">
    <property type="term" value="F:ATP binding"/>
    <property type="evidence" value="ECO:0007669"/>
    <property type="project" value="UniProtKB-UniRule"/>
</dbReference>
<reference evidence="14" key="1">
    <citation type="submission" date="2020-04" db="EMBL/GenBank/DDBJ databases">
        <title>Analysis of mating type loci in Filobasidium floriforme.</title>
        <authorList>
            <person name="Nowrousian M."/>
        </authorList>
    </citation>
    <scope>NUCLEOTIDE SEQUENCE</scope>
    <source>
        <strain evidence="14">CBS 6242</strain>
    </source>
</reference>
<evidence type="ECO:0000313" key="15">
    <source>
        <dbReference type="Proteomes" id="UP000812966"/>
    </source>
</evidence>
<evidence type="ECO:0000256" key="7">
    <source>
        <dbReference type="ARBA" id="ARBA00022755"/>
    </source>
</evidence>
<dbReference type="GO" id="GO:0004638">
    <property type="term" value="F:phosphoribosylaminoimidazole carboxylase activity"/>
    <property type="evidence" value="ECO:0007669"/>
    <property type="project" value="UniProtKB-UniRule"/>
</dbReference>
<evidence type="ECO:0000256" key="8">
    <source>
        <dbReference type="ARBA" id="ARBA00022793"/>
    </source>
</evidence>
<dbReference type="InterPro" id="IPR013815">
    <property type="entry name" value="ATP_grasp_subdomain_1"/>
</dbReference>
<dbReference type="Pfam" id="PF22660">
    <property type="entry name" value="RS_preATP-grasp-like"/>
    <property type="match status" value="1"/>
</dbReference>
<dbReference type="InterPro" id="IPR011761">
    <property type="entry name" value="ATP-grasp"/>
</dbReference>
<evidence type="ECO:0000256" key="1">
    <source>
        <dbReference type="ARBA" id="ARBA00001244"/>
    </source>
</evidence>
<dbReference type="SUPFAM" id="SSF52255">
    <property type="entry name" value="N5-CAIR mutase (phosphoribosylaminoimidazole carboxylase, PurE)"/>
    <property type="match status" value="1"/>
</dbReference>
<feature type="domain" description="ATP-grasp" evidence="13">
    <location>
        <begin position="114"/>
        <end position="323"/>
    </location>
</feature>
<evidence type="ECO:0000256" key="3">
    <source>
        <dbReference type="ARBA" id="ARBA00006114"/>
    </source>
</evidence>
<dbReference type="NCBIfam" id="TIGR01162">
    <property type="entry name" value="purE"/>
    <property type="match status" value="1"/>
</dbReference>
<dbReference type="Proteomes" id="UP000812966">
    <property type="component" value="Unassembled WGS sequence"/>
</dbReference>
<dbReference type="NCBIfam" id="TIGR01161">
    <property type="entry name" value="purK"/>
    <property type="match status" value="1"/>
</dbReference>
<dbReference type="InterPro" id="IPR054350">
    <property type="entry name" value="PurT/PurK_preATP-grasp"/>
</dbReference>
<feature type="region of interest" description="Disordered" evidence="12">
    <location>
        <begin position="419"/>
        <end position="439"/>
    </location>
</feature>
<dbReference type="NCBIfam" id="NF004679">
    <property type="entry name" value="PRK06019.1-5"/>
    <property type="match status" value="1"/>
</dbReference>
<dbReference type="InterPro" id="IPR005875">
    <property type="entry name" value="PurK"/>
</dbReference>
<dbReference type="GO" id="GO:0046872">
    <property type="term" value="F:metal ion binding"/>
    <property type="evidence" value="ECO:0007669"/>
    <property type="project" value="InterPro"/>
</dbReference>
<feature type="compositionally biased region" description="Low complexity" evidence="12">
    <location>
        <begin position="419"/>
        <end position="437"/>
    </location>
</feature>
<keyword evidence="10 11" id="KW-0456">Lyase</keyword>
<dbReference type="Pfam" id="PF02222">
    <property type="entry name" value="ATP-grasp"/>
    <property type="match status" value="1"/>
</dbReference>
<evidence type="ECO:0000256" key="10">
    <source>
        <dbReference type="ARBA" id="ARBA00023239"/>
    </source>
</evidence>
<dbReference type="AlphaFoldDB" id="A0A8K0JJD0"/>
<dbReference type="InterPro" id="IPR040686">
    <property type="entry name" value="PurK_C"/>
</dbReference>
<evidence type="ECO:0000259" key="13">
    <source>
        <dbReference type="PROSITE" id="PS50975"/>
    </source>
</evidence>
<sequence>MSQKTVGVLGGGQLGRMLSQPASLLGIPLLFLDSGDKTPAKLIAPPPEGHSSHLDGPFNSRPHILELAEKSDILTIEIEHVNADVLAEVEEKGKCDVQPKPATIKLIQDKYAQKVHLEKHGIAVAPFFAVSQDASRDEWEKLGKELGTPMMLKSRTMAYDGKGNSPLASVSEEDVQSSLTQLGAGTGGKQLSLYAEGWMPFVKEIAVMVVRNVEGQVVSYDAVETVHKDSILRVCIAPLRMHDWDSKKAGGKWEESVNVRAKKLAEKAVGVLDGAGVFGVEMFLMQDGSLLINEIAPRPHNSGHHTIEACHTSQFENHLRAILSLPLGSTSLRVPAAGMVNLIGSSNSMEPIDRAVRTALGVTGASVHLYGKKECRKGRKVGHITVTGENDAVVRERMRTILRSMEDIDEEWIGKTIGSSPLSSSASASPSGAKSHPQPLVGIIMGSDSDLPTLLPGARILDKFEIPYELTICSAHRTPQRMVDYARNAAGRGLKCIVAGAGGAAHLPGMVASETALPVVGVPVKGSVLDGVDSLYSIVQMPRGIPTATVGINNSTNAALLAIRIIAASDPKLLKRVEEYAESLEEEVLEKVDALEQMGWEAYASERLKK</sequence>
<evidence type="ECO:0000256" key="4">
    <source>
        <dbReference type="ARBA" id="ARBA00012329"/>
    </source>
</evidence>
<evidence type="ECO:0000256" key="12">
    <source>
        <dbReference type="SAM" id="MobiDB-lite"/>
    </source>
</evidence>
<comment type="catalytic activity">
    <reaction evidence="1 11">
        <text>5-amino-1-(5-phospho-D-ribosyl)imidazole-4-carboxylate + H(+) = 5-amino-1-(5-phospho-beta-D-ribosyl)imidazole + CO2</text>
        <dbReference type="Rhea" id="RHEA:10792"/>
        <dbReference type="ChEBI" id="CHEBI:15378"/>
        <dbReference type="ChEBI" id="CHEBI:16526"/>
        <dbReference type="ChEBI" id="CHEBI:77657"/>
        <dbReference type="ChEBI" id="CHEBI:137981"/>
        <dbReference type="EC" id="4.1.1.21"/>
    </reaction>
</comment>
<dbReference type="UniPathway" id="UPA00074">
    <property type="reaction ID" value="UER00130"/>
</dbReference>
<proteinExistence type="inferred from homology"/>
<dbReference type="SMART" id="SM01001">
    <property type="entry name" value="AIRC"/>
    <property type="match status" value="1"/>
</dbReference>
<dbReference type="Gene3D" id="3.30.1490.20">
    <property type="entry name" value="ATP-grasp fold, A domain"/>
    <property type="match status" value="1"/>
</dbReference>
<evidence type="ECO:0000256" key="6">
    <source>
        <dbReference type="ARBA" id="ARBA00022741"/>
    </source>
</evidence>
<name>A0A8K0JJD0_9TREE</name>
<evidence type="ECO:0000256" key="11">
    <source>
        <dbReference type="PIRNR" id="PIRNR001340"/>
    </source>
</evidence>
<dbReference type="Gene3D" id="3.40.50.1970">
    <property type="match status" value="1"/>
</dbReference>
<dbReference type="EMBL" id="JABELV010000115">
    <property type="protein sequence ID" value="KAG7530532.1"/>
    <property type="molecule type" value="Genomic_DNA"/>
</dbReference>
<keyword evidence="7 11" id="KW-0658">Purine biosynthesis</keyword>
<comment type="similarity">
    <text evidence="3 11">In the C-terminal section; belongs to the AIR carboxylase family. Class I subfamily.</text>
</comment>
<dbReference type="InterPro" id="IPR033747">
    <property type="entry name" value="PurE_ClassI"/>
</dbReference>
<dbReference type="PANTHER" id="PTHR11609:SF5">
    <property type="entry name" value="PHOSPHORIBOSYLAMINOIMIDAZOLE CARBOXYLASE"/>
    <property type="match status" value="1"/>
</dbReference>
<dbReference type="Pfam" id="PF00731">
    <property type="entry name" value="AIRC"/>
    <property type="match status" value="1"/>
</dbReference>
<keyword evidence="15" id="KW-1185">Reference proteome</keyword>
<organism evidence="14 15">
    <name type="scientific">Filobasidium floriforme</name>
    <dbReference type="NCBI Taxonomy" id="5210"/>
    <lineage>
        <taxon>Eukaryota</taxon>
        <taxon>Fungi</taxon>
        <taxon>Dikarya</taxon>
        <taxon>Basidiomycota</taxon>
        <taxon>Agaricomycotina</taxon>
        <taxon>Tremellomycetes</taxon>
        <taxon>Filobasidiales</taxon>
        <taxon>Filobasidiaceae</taxon>
        <taxon>Filobasidium</taxon>
    </lineage>
</organism>
<gene>
    <name evidence="14" type="ORF">FFLO_04958</name>
</gene>
<comment type="pathway">
    <text evidence="2 11">Purine metabolism; IMP biosynthesis via de novo pathway; 5-amino-1-(5-phospho-D-ribosyl)imidazole-4-carboxylate from 5-amino-1-(5-phospho-D-ribosyl)imidazole (carboxylase route): step 1/1.</text>
</comment>
<evidence type="ECO:0000256" key="2">
    <source>
        <dbReference type="ARBA" id="ARBA00004747"/>
    </source>
</evidence>
<dbReference type="PROSITE" id="PS50975">
    <property type="entry name" value="ATP_GRASP"/>
    <property type="match status" value="1"/>
</dbReference>